<evidence type="ECO:0000313" key="2">
    <source>
        <dbReference type="Proteomes" id="UP000269396"/>
    </source>
</evidence>
<reference evidence="1 2" key="1">
    <citation type="submission" date="2018-11" db="EMBL/GenBank/DDBJ databases">
        <authorList>
            <consortium name="Pathogen Informatics"/>
        </authorList>
    </citation>
    <scope>NUCLEOTIDE SEQUENCE [LARGE SCALE GENOMIC DNA]</scope>
    <source>
        <strain>Denwood</strain>
        <strain evidence="2">Zambia</strain>
    </source>
</reference>
<sequence>MGSNGIGSLFPFLNSSSYSFCCCFLFSGSSPRFFDECLVGVNGVAV</sequence>
<proteinExistence type="predicted"/>
<evidence type="ECO:0000313" key="1">
    <source>
        <dbReference type="EMBL" id="VDO91732.1"/>
    </source>
</evidence>
<keyword evidence="2" id="KW-1185">Reference proteome</keyword>
<name>A0A3P8D5Y3_9TREM</name>
<accession>A0A3P8D5Y3</accession>
<gene>
    <name evidence="1" type="ORF">SMTD_LOCUS3082</name>
</gene>
<dbReference type="EMBL" id="UZAL01005035">
    <property type="protein sequence ID" value="VDO91732.1"/>
    <property type="molecule type" value="Genomic_DNA"/>
</dbReference>
<organism evidence="1 2">
    <name type="scientific">Schistosoma mattheei</name>
    <dbReference type="NCBI Taxonomy" id="31246"/>
    <lineage>
        <taxon>Eukaryota</taxon>
        <taxon>Metazoa</taxon>
        <taxon>Spiralia</taxon>
        <taxon>Lophotrochozoa</taxon>
        <taxon>Platyhelminthes</taxon>
        <taxon>Trematoda</taxon>
        <taxon>Digenea</taxon>
        <taxon>Strigeidida</taxon>
        <taxon>Schistosomatoidea</taxon>
        <taxon>Schistosomatidae</taxon>
        <taxon>Schistosoma</taxon>
    </lineage>
</organism>
<protein>
    <submittedName>
        <fullName evidence="1">Uncharacterized protein</fullName>
    </submittedName>
</protein>
<dbReference type="AlphaFoldDB" id="A0A3P8D5Y3"/>
<dbReference type="Proteomes" id="UP000269396">
    <property type="component" value="Unassembled WGS sequence"/>
</dbReference>